<proteinExistence type="inferred from homology"/>
<evidence type="ECO:0000256" key="3">
    <source>
        <dbReference type="ARBA" id="ARBA00035112"/>
    </source>
</evidence>
<accession>A0A1W2TVD2</accession>
<dbReference type="AlphaFoldDB" id="A0A1W2TVD2"/>
<dbReference type="PANTHER" id="PTHR33365">
    <property type="entry name" value="YALI0B05434P"/>
    <property type="match status" value="1"/>
</dbReference>
<dbReference type="GO" id="GO:0016491">
    <property type="term" value="F:oxidoreductase activity"/>
    <property type="evidence" value="ECO:0007669"/>
    <property type="project" value="UniProtKB-KW"/>
</dbReference>
<gene>
    <name evidence="4" type="ORF">SAMD00023353_9200060</name>
</gene>
<protein>
    <submittedName>
        <fullName evidence="4">Uncharacterized protein</fullName>
    </submittedName>
</protein>
<dbReference type="EMBL" id="DF977537">
    <property type="protein sequence ID" value="GAP92596.2"/>
    <property type="molecule type" value="Genomic_DNA"/>
</dbReference>
<sequence>MGFSTIIAFILGRYTATIKGNILSLPESSHIFVYNRSFAEGSAEADDLWEGLFPQQHGFFTHPTIAPQRSTFSVYHYLHCLNGIRQGYWLIHDVAMAGERLNESSVPMMLRPPHIRHCIDLLRHSLMCNPDLTIEVKDDSLGGVRGFGEEHKCIDWSELKQWTATWESHKSN</sequence>
<organism evidence="4">
    <name type="scientific">Rosellinia necatrix</name>
    <name type="common">White root-rot fungus</name>
    <dbReference type="NCBI Taxonomy" id="77044"/>
    <lineage>
        <taxon>Eukaryota</taxon>
        <taxon>Fungi</taxon>
        <taxon>Dikarya</taxon>
        <taxon>Ascomycota</taxon>
        <taxon>Pezizomycotina</taxon>
        <taxon>Sordariomycetes</taxon>
        <taxon>Xylariomycetidae</taxon>
        <taxon>Xylariales</taxon>
        <taxon>Xylariaceae</taxon>
        <taxon>Rosellinia</taxon>
    </lineage>
</organism>
<keyword evidence="2" id="KW-0560">Oxidoreductase</keyword>
<evidence type="ECO:0000256" key="2">
    <source>
        <dbReference type="ARBA" id="ARBA00023002"/>
    </source>
</evidence>
<reference evidence="4" key="1">
    <citation type="submission" date="2016-03" db="EMBL/GenBank/DDBJ databases">
        <title>Draft genome sequence of Rosellinia necatrix.</title>
        <authorList>
            <person name="Kanematsu S."/>
        </authorList>
    </citation>
    <scope>NUCLEOTIDE SEQUENCE [LARGE SCALE GENOMIC DNA]</scope>
    <source>
        <strain evidence="4">W97</strain>
    </source>
</reference>
<dbReference type="PANTHER" id="PTHR33365:SF11">
    <property type="entry name" value="TAT PATHWAY SIGNAL SEQUENCE"/>
    <property type="match status" value="1"/>
</dbReference>
<dbReference type="OMA" id="HITHCIE"/>
<evidence type="ECO:0000313" key="4">
    <source>
        <dbReference type="EMBL" id="GAP92596.2"/>
    </source>
</evidence>
<dbReference type="OrthoDB" id="3687641at2759"/>
<dbReference type="Pfam" id="PF11807">
    <property type="entry name" value="UstYa"/>
    <property type="match status" value="1"/>
</dbReference>
<comment type="similarity">
    <text evidence="3">Belongs to the ustYa family.</text>
</comment>
<dbReference type="GO" id="GO:0043386">
    <property type="term" value="P:mycotoxin biosynthetic process"/>
    <property type="evidence" value="ECO:0007669"/>
    <property type="project" value="InterPro"/>
</dbReference>
<comment type="pathway">
    <text evidence="1">Mycotoxin biosynthesis.</text>
</comment>
<keyword evidence="5" id="KW-1185">Reference proteome</keyword>
<evidence type="ECO:0000256" key="1">
    <source>
        <dbReference type="ARBA" id="ARBA00004685"/>
    </source>
</evidence>
<dbReference type="Proteomes" id="UP000054516">
    <property type="component" value="Unassembled WGS sequence"/>
</dbReference>
<name>A0A1W2TVD2_ROSNE</name>
<dbReference type="STRING" id="77044.A0A1W2TVD2"/>
<dbReference type="InterPro" id="IPR021765">
    <property type="entry name" value="UstYa-like"/>
</dbReference>
<evidence type="ECO:0000313" key="5">
    <source>
        <dbReference type="Proteomes" id="UP000054516"/>
    </source>
</evidence>